<organism evidence="2 3">
    <name type="scientific">Candidimonas humi</name>
    <dbReference type="NCBI Taxonomy" id="683355"/>
    <lineage>
        <taxon>Bacteria</taxon>
        <taxon>Pseudomonadati</taxon>
        <taxon>Pseudomonadota</taxon>
        <taxon>Betaproteobacteria</taxon>
        <taxon>Burkholderiales</taxon>
        <taxon>Alcaligenaceae</taxon>
        <taxon>Candidimonas</taxon>
    </lineage>
</organism>
<accession>A0ABV8NTN0</accession>
<dbReference type="PANTHER" id="PTHR42964:SF1">
    <property type="entry name" value="POLYKETIDE BIOSYNTHESIS ENOYL-COA HYDRATASE PKSH-RELATED"/>
    <property type="match status" value="1"/>
</dbReference>
<dbReference type="PANTHER" id="PTHR42964">
    <property type="entry name" value="ENOYL-COA HYDRATASE"/>
    <property type="match status" value="1"/>
</dbReference>
<comment type="caution">
    <text evidence="2">The sequence shown here is derived from an EMBL/GenBank/DDBJ whole genome shotgun (WGS) entry which is preliminary data.</text>
</comment>
<dbReference type="InterPro" id="IPR051683">
    <property type="entry name" value="Enoyl-CoA_Hydratase/Isomerase"/>
</dbReference>
<evidence type="ECO:0000313" key="3">
    <source>
        <dbReference type="Proteomes" id="UP001595848"/>
    </source>
</evidence>
<reference evidence="3" key="1">
    <citation type="journal article" date="2019" name="Int. J. Syst. Evol. Microbiol.">
        <title>The Global Catalogue of Microorganisms (GCM) 10K type strain sequencing project: providing services to taxonomists for standard genome sequencing and annotation.</title>
        <authorList>
            <consortium name="The Broad Institute Genomics Platform"/>
            <consortium name="The Broad Institute Genome Sequencing Center for Infectious Disease"/>
            <person name="Wu L."/>
            <person name="Ma J."/>
        </authorList>
    </citation>
    <scope>NUCLEOTIDE SEQUENCE [LARGE SCALE GENOMIC DNA]</scope>
    <source>
        <strain evidence="3">LMG 24813</strain>
    </source>
</reference>
<keyword evidence="3" id="KW-1185">Reference proteome</keyword>
<evidence type="ECO:0000313" key="2">
    <source>
        <dbReference type="EMBL" id="MFC4199799.1"/>
    </source>
</evidence>
<name>A0ABV8NTN0_9BURK</name>
<proteinExistence type="inferred from homology"/>
<protein>
    <submittedName>
        <fullName evidence="2">Enoyl-CoA hydratase</fullName>
    </submittedName>
</protein>
<dbReference type="CDD" id="cd06558">
    <property type="entry name" value="crotonase-like"/>
    <property type="match status" value="1"/>
</dbReference>
<sequence length="263" mass="28574">MSEQNWSQHAQLDVDGRGVATLCIRNAKSLNILSTPVVQALTQALESASARADIRVLVLRGEGDKAFVAGADIKEMAAFDQRGAEAFIERLRILCERCRQLRVPVIARIPGWCLGGGLEFALACDLRIAADTANFGMPEVKVGIPSVIYAALMPRLIGKARATWMLLTGEIVDAAQAESFGLVDRVVPLAQLDAEVDRVAALLAGLGPQVVAQQKRMMRQWEDEPLQTSIADSVREFGAAFNTGEPQEFMGKFIQAKQGRDRA</sequence>
<evidence type="ECO:0000256" key="1">
    <source>
        <dbReference type="ARBA" id="ARBA00005254"/>
    </source>
</evidence>
<gene>
    <name evidence="2" type="ORF">ACFOY1_02430</name>
</gene>
<dbReference type="RefSeq" id="WP_217962527.1">
    <property type="nucleotide sequence ID" value="NZ_JAHTBN010000001.1"/>
</dbReference>
<comment type="similarity">
    <text evidence="1">Belongs to the enoyl-CoA hydratase/isomerase family.</text>
</comment>
<dbReference type="InterPro" id="IPR001753">
    <property type="entry name" value="Enoyl-CoA_hydra/iso"/>
</dbReference>
<dbReference type="EMBL" id="JBHSBV010000001">
    <property type="protein sequence ID" value="MFC4199799.1"/>
    <property type="molecule type" value="Genomic_DNA"/>
</dbReference>
<dbReference type="Proteomes" id="UP001595848">
    <property type="component" value="Unassembled WGS sequence"/>
</dbReference>
<dbReference type="Pfam" id="PF00378">
    <property type="entry name" value="ECH_1"/>
    <property type="match status" value="1"/>
</dbReference>
<dbReference type="NCBIfam" id="NF004795">
    <property type="entry name" value="PRK06143.1"/>
    <property type="match status" value="1"/>
</dbReference>